<reference evidence="2" key="2">
    <citation type="submission" date="2023-04" db="EMBL/GenBank/DDBJ databases">
        <authorList>
            <person name="Bruccoleri R.E."/>
            <person name="Oakeley E.J."/>
            <person name="Faust A.-M."/>
            <person name="Dessus-Babus S."/>
            <person name="Altorfer M."/>
            <person name="Burckhardt D."/>
            <person name="Oertli M."/>
            <person name="Naumann U."/>
            <person name="Petersen F."/>
            <person name="Wong J."/>
        </authorList>
    </citation>
    <scope>NUCLEOTIDE SEQUENCE</scope>
    <source>
        <strain evidence="2">GSM-AAB239-AS_SAM_17_03QT</strain>
        <tissue evidence="2">Leaf</tissue>
    </source>
</reference>
<evidence type="ECO:0000313" key="3">
    <source>
        <dbReference type="Proteomes" id="UP001140949"/>
    </source>
</evidence>
<proteinExistence type="predicted"/>
<comment type="caution">
    <text evidence="2">The sequence shown here is derived from an EMBL/GenBank/DDBJ whole genome shotgun (WGS) entry which is preliminary data.</text>
</comment>
<dbReference type="AlphaFoldDB" id="A0AAX6HUJ9"/>
<accession>A0AAX6HUJ9</accession>
<organism evidence="2 3">
    <name type="scientific">Iris pallida</name>
    <name type="common">Sweet iris</name>
    <dbReference type="NCBI Taxonomy" id="29817"/>
    <lineage>
        <taxon>Eukaryota</taxon>
        <taxon>Viridiplantae</taxon>
        <taxon>Streptophyta</taxon>
        <taxon>Embryophyta</taxon>
        <taxon>Tracheophyta</taxon>
        <taxon>Spermatophyta</taxon>
        <taxon>Magnoliopsida</taxon>
        <taxon>Liliopsida</taxon>
        <taxon>Asparagales</taxon>
        <taxon>Iridaceae</taxon>
        <taxon>Iridoideae</taxon>
        <taxon>Irideae</taxon>
        <taxon>Iris</taxon>
    </lineage>
</organism>
<feature type="region of interest" description="Disordered" evidence="1">
    <location>
        <begin position="1"/>
        <end position="113"/>
    </location>
</feature>
<dbReference type="Proteomes" id="UP001140949">
    <property type="component" value="Unassembled WGS sequence"/>
</dbReference>
<reference evidence="2" key="1">
    <citation type="journal article" date="2023" name="GigaByte">
        <title>Genome assembly of the bearded iris, Iris pallida Lam.</title>
        <authorList>
            <person name="Bruccoleri R.E."/>
            <person name="Oakeley E.J."/>
            <person name="Faust A.M.E."/>
            <person name="Altorfer M."/>
            <person name="Dessus-Babus S."/>
            <person name="Burckhardt D."/>
            <person name="Oertli M."/>
            <person name="Naumann U."/>
            <person name="Petersen F."/>
            <person name="Wong J."/>
        </authorList>
    </citation>
    <scope>NUCLEOTIDE SEQUENCE</scope>
    <source>
        <strain evidence="2">GSM-AAB239-AS_SAM_17_03QT</strain>
    </source>
</reference>
<protein>
    <submittedName>
        <fullName evidence="2">U-box domain-containing protein 9-like</fullName>
    </submittedName>
</protein>
<keyword evidence="3" id="KW-1185">Reference proteome</keyword>
<evidence type="ECO:0000313" key="2">
    <source>
        <dbReference type="EMBL" id="KAJ6844720.1"/>
    </source>
</evidence>
<name>A0AAX6HUJ9_IRIPA</name>
<gene>
    <name evidence="2" type="ORF">M6B38_290515</name>
</gene>
<dbReference type="EMBL" id="JANAVB010006597">
    <property type="protein sequence ID" value="KAJ6844720.1"/>
    <property type="molecule type" value="Genomic_DNA"/>
</dbReference>
<sequence length="113" mass="11772">MEPLVDLLEHGSRPRRRTRGRPSSTVHPAREQGSGCGRRSGGRRAASDEAGVAGGRVVGPSRVLSRLSGGGGGAGRGRRGGLPDEDREGEPVRSEQGERDGGLTRYAWTIGGS</sequence>
<evidence type="ECO:0000256" key="1">
    <source>
        <dbReference type="SAM" id="MobiDB-lite"/>
    </source>
</evidence>
<feature type="compositionally biased region" description="Basic and acidic residues" evidence="1">
    <location>
        <begin position="81"/>
        <end position="102"/>
    </location>
</feature>